<name>A0A8J3J4Q5_9CHLR</name>
<accession>A0A8J3J4Q5</accession>
<keyword evidence="2" id="KW-1185">Reference proteome</keyword>
<dbReference type="Proteomes" id="UP000597444">
    <property type="component" value="Unassembled WGS sequence"/>
</dbReference>
<sequence>MLGTKVGQRSPSEIEQIIKEQGYDLTFGTEDNGLFVEITWIDGHASVLVLCHNSEAYSQWYASVKLMQNAQPWDLSRFKVVERTRSRDD</sequence>
<dbReference type="EMBL" id="BNJK01000003">
    <property type="protein sequence ID" value="GHP00672.1"/>
    <property type="molecule type" value="Genomic_DNA"/>
</dbReference>
<dbReference type="RefSeq" id="WP_220211260.1">
    <property type="nucleotide sequence ID" value="NZ_BNJK01000003.1"/>
</dbReference>
<evidence type="ECO:0000313" key="1">
    <source>
        <dbReference type="EMBL" id="GHP00672.1"/>
    </source>
</evidence>
<evidence type="ECO:0000313" key="2">
    <source>
        <dbReference type="Proteomes" id="UP000597444"/>
    </source>
</evidence>
<gene>
    <name evidence="1" type="ORF">KSF_107190</name>
</gene>
<reference evidence="1" key="1">
    <citation type="submission" date="2020-10" db="EMBL/GenBank/DDBJ databases">
        <title>Taxonomic study of unclassified bacteria belonging to the class Ktedonobacteria.</title>
        <authorList>
            <person name="Yabe S."/>
            <person name="Wang C.M."/>
            <person name="Zheng Y."/>
            <person name="Sakai Y."/>
            <person name="Cavaletti L."/>
            <person name="Monciardini P."/>
            <person name="Donadio S."/>
        </authorList>
    </citation>
    <scope>NUCLEOTIDE SEQUENCE</scope>
    <source>
        <strain evidence="1">ID150040</strain>
    </source>
</reference>
<organism evidence="1 2">
    <name type="scientific">Reticulibacter mediterranei</name>
    <dbReference type="NCBI Taxonomy" id="2778369"/>
    <lineage>
        <taxon>Bacteria</taxon>
        <taxon>Bacillati</taxon>
        <taxon>Chloroflexota</taxon>
        <taxon>Ktedonobacteria</taxon>
        <taxon>Ktedonobacterales</taxon>
        <taxon>Reticulibacteraceae</taxon>
        <taxon>Reticulibacter</taxon>
    </lineage>
</organism>
<dbReference type="AlphaFoldDB" id="A0A8J3J4Q5"/>
<proteinExistence type="predicted"/>
<comment type="caution">
    <text evidence="1">The sequence shown here is derived from an EMBL/GenBank/DDBJ whole genome shotgun (WGS) entry which is preliminary data.</text>
</comment>
<protein>
    <submittedName>
        <fullName evidence="1">Uncharacterized protein</fullName>
    </submittedName>
</protein>